<evidence type="ECO:0000313" key="1">
    <source>
        <dbReference type="EMBL" id="KAF5201546.1"/>
    </source>
</evidence>
<protein>
    <submittedName>
        <fullName evidence="1">Uncharacterized protein</fullName>
    </submittedName>
</protein>
<accession>A0A7J6WVT5</accession>
<reference evidence="1 2" key="1">
    <citation type="submission" date="2020-06" db="EMBL/GenBank/DDBJ databases">
        <title>Transcriptomic and genomic resources for Thalictrum thalictroides and T. hernandezii: Facilitating candidate gene discovery in an emerging model plant lineage.</title>
        <authorList>
            <person name="Arias T."/>
            <person name="Riano-Pachon D.M."/>
            <person name="Di Stilio V.S."/>
        </authorList>
    </citation>
    <scope>NUCLEOTIDE SEQUENCE [LARGE SCALE GENOMIC DNA]</scope>
    <source>
        <strain evidence="2">cv. WT478/WT964</strain>
        <tissue evidence="1">Leaves</tissue>
    </source>
</reference>
<name>A0A7J6WVT5_THATH</name>
<proteinExistence type="predicted"/>
<gene>
    <name evidence="1" type="ORF">FRX31_008865</name>
</gene>
<sequence length="132" mass="13638">MGDGMPIFGLGREPVKKVLLFLDGVMVPVVVVCMTGKEVVFGEVVVTNGVGRVGVSTDVTGGRDMVGVGKRAGKAAILAGEKEGMVVKLRTEESVTTLTSSNCAPCVLSGSSPLRSTKESVVRVVNVISCEL</sequence>
<dbReference type="AlphaFoldDB" id="A0A7J6WVT5"/>
<keyword evidence="2" id="KW-1185">Reference proteome</keyword>
<dbReference type="EMBL" id="JABWDY010009274">
    <property type="protein sequence ID" value="KAF5201546.1"/>
    <property type="molecule type" value="Genomic_DNA"/>
</dbReference>
<dbReference type="Proteomes" id="UP000554482">
    <property type="component" value="Unassembled WGS sequence"/>
</dbReference>
<organism evidence="1 2">
    <name type="scientific">Thalictrum thalictroides</name>
    <name type="common">Rue-anemone</name>
    <name type="synonym">Anemone thalictroides</name>
    <dbReference type="NCBI Taxonomy" id="46969"/>
    <lineage>
        <taxon>Eukaryota</taxon>
        <taxon>Viridiplantae</taxon>
        <taxon>Streptophyta</taxon>
        <taxon>Embryophyta</taxon>
        <taxon>Tracheophyta</taxon>
        <taxon>Spermatophyta</taxon>
        <taxon>Magnoliopsida</taxon>
        <taxon>Ranunculales</taxon>
        <taxon>Ranunculaceae</taxon>
        <taxon>Thalictroideae</taxon>
        <taxon>Thalictrum</taxon>
    </lineage>
</organism>
<evidence type="ECO:0000313" key="2">
    <source>
        <dbReference type="Proteomes" id="UP000554482"/>
    </source>
</evidence>
<comment type="caution">
    <text evidence="1">The sequence shown here is derived from an EMBL/GenBank/DDBJ whole genome shotgun (WGS) entry which is preliminary data.</text>
</comment>